<evidence type="ECO:0000313" key="1">
    <source>
        <dbReference type="EMBL" id="KAL1615097.1"/>
    </source>
</evidence>
<dbReference type="Proteomes" id="UP001521116">
    <property type="component" value="Unassembled WGS sequence"/>
</dbReference>
<keyword evidence="2" id="KW-1185">Reference proteome</keyword>
<dbReference type="EMBL" id="JAJVDC020000335">
    <property type="protein sequence ID" value="KAL1615097.1"/>
    <property type="molecule type" value="Genomic_DNA"/>
</dbReference>
<name>A0ABR3SA84_9PEZI</name>
<proteinExistence type="predicted"/>
<gene>
    <name evidence="1" type="ORF">SLS56_011935</name>
</gene>
<reference evidence="1 2" key="1">
    <citation type="submission" date="2024-02" db="EMBL/GenBank/DDBJ databases">
        <title>De novo assembly and annotation of 12 fungi associated with fruit tree decline syndrome in Ontario, Canada.</title>
        <authorList>
            <person name="Sulman M."/>
            <person name="Ellouze W."/>
            <person name="Ilyukhin E."/>
        </authorList>
    </citation>
    <scope>NUCLEOTIDE SEQUENCE [LARGE SCALE GENOMIC DNA]</scope>
    <source>
        <strain evidence="1 2">M1-105</strain>
    </source>
</reference>
<comment type="caution">
    <text evidence="1">The sequence shown here is derived from an EMBL/GenBank/DDBJ whole genome shotgun (WGS) entry which is preliminary data.</text>
</comment>
<organism evidence="1 2">
    <name type="scientific">Neofusicoccum ribis</name>
    <dbReference type="NCBI Taxonomy" id="45134"/>
    <lineage>
        <taxon>Eukaryota</taxon>
        <taxon>Fungi</taxon>
        <taxon>Dikarya</taxon>
        <taxon>Ascomycota</taxon>
        <taxon>Pezizomycotina</taxon>
        <taxon>Dothideomycetes</taxon>
        <taxon>Dothideomycetes incertae sedis</taxon>
        <taxon>Botryosphaeriales</taxon>
        <taxon>Botryosphaeriaceae</taxon>
        <taxon>Neofusicoccum</taxon>
    </lineage>
</organism>
<sequence>MASDASTNSYKFEDDYIKINADPTISSINLGWNHADLQNDSQESQGKMNGSSSKLVVSYLGGDIRPRTFKASGPSYTFPSDAHVTITGGGVNEGFVTATDGNQAVHWKRV</sequence>
<protein>
    <submittedName>
        <fullName evidence="1">Uncharacterized protein</fullName>
    </submittedName>
</protein>
<accession>A0ABR3SA84</accession>
<evidence type="ECO:0000313" key="2">
    <source>
        <dbReference type="Proteomes" id="UP001521116"/>
    </source>
</evidence>